<sequence length="152" mass="17405">MATPQSQETRPLRDDEHGQDDFDDAFPSSGCGCIGQLCWWRRNSHGYIMQAPAEGVRSESWLKRKAKKLKEMSEVLAGPRWKNFIRRFSSYGINKKRRSMMMQFQYDPQSYQLNFDQSREAGAGFPDFSARFAAPAPIHKAAVGRDKQPALI</sequence>
<feature type="region of interest" description="Disordered" evidence="1">
    <location>
        <begin position="1"/>
        <end position="21"/>
    </location>
</feature>
<gene>
    <name evidence="2" type="ORF">HRI_002517500</name>
</gene>
<feature type="compositionally biased region" description="Basic and acidic residues" evidence="1">
    <location>
        <begin position="10"/>
        <end position="20"/>
    </location>
</feature>
<comment type="caution">
    <text evidence="2">The sequence shown here is derived from an EMBL/GenBank/DDBJ whole genome shotgun (WGS) entry which is preliminary data.</text>
</comment>
<proteinExistence type="predicted"/>
<name>A0A9W7I3Z5_HIBTR</name>
<dbReference type="AlphaFoldDB" id="A0A9W7I3Z5"/>
<dbReference type="PANTHER" id="PTHR47076">
    <property type="entry name" value="NHL DOMAIN PROTEIN"/>
    <property type="match status" value="1"/>
</dbReference>
<dbReference type="Proteomes" id="UP001165190">
    <property type="component" value="Unassembled WGS sequence"/>
</dbReference>
<evidence type="ECO:0000313" key="2">
    <source>
        <dbReference type="EMBL" id="GMI88482.1"/>
    </source>
</evidence>
<evidence type="ECO:0000256" key="1">
    <source>
        <dbReference type="SAM" id="MobiDB-lite"/>
    </source>
</evidence>
<accession>A0A9W7I3Z5</accession>
<dbReference type="PANTHER" id="PTHR47076:SF1">
    <property type="entry name" value="NHL DOMAIN PROTEIN"/>
    <property type="match status" value="1"/>
</dbReference>
<dbReference type="OrthoDB" id="1934748at2759"/>
<protein>
    <submittedName>
        <fullName evidence="2">Uncharacterized protein</fullName>
    </submittedName>
</protein>
<keyword evidence="3" id="KW-1185">Reference proteome</keyword>
<dbReference type="EMBL" id="BSYR01000022">
    <property type="protein sequence ID" value="GMI88482.1"/>
    <property type="molecule type" value="Genomic_DNA"/>
</dbReference>
<organism evidence="2 3">
    <name type="scientific">Hibiscus trionum</name>
    <name type="common">Flower of an hour</name>
    <dbReference type="NCBI Taxonomy" id="183268"/>
    <lineage>
        <taxon>Eukaryota</taxon>
        <taxon>Viridiplantae</taxon>
        <taxon>Streptophyta</taxon>
        <taxon>Embryophyta</taxon>
        <taxon>Tracheophyta</taxon>
        <taxon>Spermatophyta</taxon>
        <taxon>Magnoliopsida</taxon>
        <taxon>eudicotyledons</taxon>
        <taxon>Gunneridae</taxon>
        <taxon>Pentapetalae</taxon>
        <taxon>rosids</taxon>
        <taxon>malvids</taxon>
        <taxon>Malvales</taxon>
        <taxon>Malvaceae</taxon>
        <taxon>Malvoideae</taxon>
        <taxon>Hibiscus</taxon>
    </lineage>
</organism>
<evidence type="ECO:0000313" key="3">
    <source>
        <dbReference type="Proteomes" id="UP001165190"/>
    </source>
</evidence>
<reference evidence="2" key="1">
    <citation type="submission" date="2023-05" db="EMBL/GenBank/DDBJ databases">
        <title>Genome and transcriptome analyses reveal genes involved in the formation of fine ridges on petal epidermal cells in Hibiscus trionum.</title>
        <authorList>
            <person name="Koshimizu S."/>
            <person name="Masuda S."/>
            <person name="Ishii T."/>
            <person name="Shirasu K."/>
            <person name="Hoshino A."/>
            <person name="Arita M."/>
        </authorList>
    </citation>
    <scope>NUCLEOTIDE SEQUENCE</scope>
    <source>
        <strain evidence="2">Hamamatsu line</strain>
    </source>
</reference>